<dbReference type="VEuPathDB" id="PiroplasmaDB:TA06350"/>
<dbReference type="EMBL" id="UIVT01000001">
    <property type="protein sequence ID" value="SVP89052.1"/>
    <property type="molecule type" value="Genomic_DNA"/>
</dbReference>
<name>A0A3B0MGF3_THEAN</name>
<evidence type="ECO:0000313" key="2">
    <source>
        <dbReference type="EMBL" id="SVP90194.1"/>
    </source>
</evidence>
<protein>
    <submittedName>
        <fullName evidence="1">Uncharacterized protein</fullName>
    </submittedName>
</protein>
<sequence>MNVPLPNPINLIKKLIRLVKTGDSHNDSILTRIFNDHSTPDVPVVLRVESYDGTDVYLFDGSEVYRGVLSDNHIKAVFESKQVRPGSKLLLQGVIFNEINGEFVLLLNFNSISLASRRSIGVQPKYTNVIIKDLVVGGGRVSRVEVVVLKYLPLVYKIWYKCPETMDKRCLTLSENEYLQITQNPESEILGTIESISTVYTMYVVDALVLNENAPLDRHKFLLKSFLTITLNNVDDSISYVLRPLTRFVLTNTMITYHANIDFFYDNQLDFEPVKLSSTPHSKLDVLESNVKFPESLVNKSEMLKNILDKHPCLSVPESISEDEYFERIKIKPEKTRLFLGQICDLNGVVLHVEELEESPKYCYFRVYMSTTMLNIACIKVSYKNVQDQKSQFSITPDIKSLHKRLNDAVMTVTSSGSGPDSSAKGTHSTIFYTLSNLQYVGLDEEYSIYNFHMNSDQISLRECCVLKKLQECLVNSVVILKESGFQIWLPGYKSLGSTHVENACKIFIKGTLFNIVEVYRLVQFECVYLIINEMFYFTLLLVVSSTVFASDRDTKLEANPYSKVRIKDKKQLLKKISEIFNTPATEDIASFSRDLLKRKFGKDELLEYSYGNLERSPFVGILPRCVCNYLTCNLPICAALCFNNDIQSNKIFDCLSCFGECIPMFLRCITGDQH</sequence>
<accession>A0A3B0MGF3</accession>
<dbReference type="EMBL" id="UIVS01000001">
    <property type="protein sequence ID" value="SVP90194.1"/>
    <property type="molecule type" value="Genomic_DNA"/>
</dbReference>
<organism evidence="1">
    <name type="scientific">Theileria annulata</name>
    <dbReference type="NCBI Taxonomy" id="5874"/>
    <lineage>
        <taxon>Eukaryota</taxon>
        <taxon>Sar</taxon>
        <taxon>Alveolata</taxon>
        <taxon>Apicomplexa</taxon>
        <taxon>Aconoidasida</taxon>
        <taxon>Piroplasmida</taxon>
        <taxon>Theileriidae</taxon>
        <taxon>Theileria</taxon>
    </lineage>
</organism>
<evidence type="ECO:0000313" key="1">
    <source>
        <dbReference type="EMBL" id="SVP89052.1"/>
    </source>
</evidence>
<reference evidence="1" key="1">
    <citation type="submission" date="2018-07" db="EMBL/GenBank/DDBJ databases">
        <authorList>
            <person name="Quirk P.G."/>
            <person name="Krulwich T.A."/>
        </authorList>
    </citation>
    <scope>NUCLEOTIDE SEQUENCE</scope>
    <source>
        <strain evidence="1">Anand</strain>
    </source>
</reference>
<proteinExistence type="predicted"/>
<gene>
    <name evidence="1" type="ORF">TAT_000090500</name>
    <name evidence="2" type="ORF">TAV_000089900</name>
</gene>
<dbReference type="AlphaFoldDB" id="A0A3B0MGF3"/>